<dbReference type="AlphaFoldDB" id="A0A7X4KMZ9"/>
<feature type="signal peptide" evidence="1">
    <location>
        <begin position="1"/>
        <end position="27"/>
    </location>
</feature>
<evidence type="ECO:0000313" key="2">
    <source>
        <dbReference type="EMBL" id="MYN09789.1"/>
    </source>
</evidence>
<dbReference type="EMBL" id="WWCU01000027">
    <property type="protein sequence ID" value="MYN09789.1"/>
    <property type="molecule type" value="Genomic_DNA"/>
</dbReference>
<comment type="caution">
    <text evidence="2">The sequence shown here is derived from an EMBL/GenBank/DDBJ whole genome shotgun (WGS) entry which is preliminary data.</text>
</comment>
<evidence type="ECO:0008006" key="4">
    <source>
        <dbReference type="Google" id="ProtNLM"/>
    </source>
</evidence>
<feature type="chain" id="PRO_5031122722" description="Peptidase M61 catalytic domain-containing protein" evidence="1">
    <location>
        <begin position="28"/>
        <end position="399"/>
    </location>
</feature>
<protein>
    <recommendedName>
        <fullName evidence="4">Peptidase M61 catalytic domain-containing protein</fullName>
    </recommendedName>
</protein>
<dbReference type="RefSeq" id="WP_161074088.1">
    <property type="nucleotide sequence ID" value="NZ_WWCU01000027.1"/>
</dbReference>
<proteinExistence type="predicted"/>
<accession>A0A7X4KMZ9</accession>
<evidence type="ECO:0000256" key="1">
    <source>
        <dbReference type="SAM" id="SignalP"/>
    </source>
</evidence>
<gene>
    <name evidence="2" type="ORF">GTP77_20925</name>
</gene>
<dbReference type="Proteomes" id="UP000450676">
    <property type="component" value="Unassembled WGS sequence"/>
</dbReference>
<name>A0A7X4KMZ9_9BURK</name>
<reference evidence="2 3" key="1">
    <citation type="submission" date="2019-12" db="EMBL/GenBank/DDBJ databases">
        <title>Novel species isolated from a subtropical stream in China.</title>
        <authorList>
            <person name="Lu H."/>
        </authorList>
    </citation>
    <scope>NUCLEOTIDE SEQUENCE [LARGE SCALE GENOMIC DNA]</scope>
    <source>
        <strain evidence="2 3">FT127W</strain>
    </source>
</reference>
<keyword evidence="3" id="KW-1185">Reference proteome</keyword>
<evidence type="ECO:0000313" key="3">
    <source>
        <dbReference type="Proteomes" id="UP000450676"/>
    </source>
</evidence>
<organism evidence="2 3">
    <name type="scientific">Pseudoduganella aquatica</name>
    <dbReference type="NCBI Taxonomy" id="2660641"/>
    <lineage>
        <taxon>Bacteria</taxon>
        <taxon>Pseudomonadati</taxon>
        <taxon>Pseudomonadota</taxon>
        <taxon>Betaproteobacteria</taxon>
        <taxon>Burkholderiales</taxon>
        <taxon>Oxalobacteraceae</taxon>
        <taxon>Telluria group</taxon>
        <taxon>Pseudoduganella</taxon>
    </lineage>
</organism>
<keyword evidence="1" id="KW-0732">Signal</keyword>
<sequence>MKNLPMHRFLGLCAAFLMLCAAPLVHAEQQPGLAAAVDVRHVSRDLWRVDYRFAQAVTAVKLHSIGAFRKQEWTVLTPGMGMTSGPDFDVIASKGKPFKAASVQIRTFDGWSPKDYVSFNRFSDGGTSVYLGHLQGDVEQGDKTLAMRTDFKLAGLGQENVIAPPANRLHPGGPRGYAYFGPAQAVLAGAVKVVIDPKAPQWLRETILDVGAKTSGYYEKAYQRQLKDELLIMVAVGNVESPGFSMKGGAILGAGQVSYLLEGKQVQLDHPKLREHATKTVAHEMAHIWQLAIARGGVGDDQGPWIHEGGAEAMALDALAQTGLYSEEAVKAYRAKQAATCEKLGGAVDTFDGIYACGLMRFDKLGVGIVPLWRAMMEATEATGAAYSQQMIDTIVSAK</sequence>